<feature type="signal peptide" evidence="1">
    <location>
        <begin position="1"/>
        <end position="23"/>
    </location>
</feature>
<dbReference type="RefSeq" id="WP_377179431.1">
    <property type="nucleotide sequence ID" value="NZ_JBHTMY010000003.1"/>
</dbReference>
<sequence length="218" mass="25247">MKSYKICFAFLTILLFSIQKTFGQNPKPPFPVEIMTGNKEVYSQFVIKKYFSPTSNFDFFGLATYTANYKNNVEENRAIIISQFGYNFKNGFGVMAGLDFNSFAGFSPILGPKHSFANKNFLAVTNLSIFLNDALDVKLFGLYEYHPTINNDWKFYSRLQFIHNLSINYNEHNISYIYLRAGIQRKQFIFGLGANFDWSGPNKVFNSNFGPFVRWEFD</sequence>
<reference evidence="3" key="1">
    <citation type="journal article" date="2019" name="Int. J. Syst. Evol. Microbiol.">
        <title>The Global Catalogue of Microorganisms (GCM) 10K type strain sequencing project: providing services to taxonomists for standard genome sequencing and annotation.</title>
        <authorList>
            <consortium name="The Broad Institute Genomics Platform"/>
            <consortium name="The Broad Institute Genome Sequencing Center for Infectious Disease"/>
            <person name="Wu L."/>
            <person name="Ma J."/>
        </authorList>
    </citation>
    <scope>NUCLEOTIDE SEQUENCE [LARGE SCALE GENOMIC DNA]</scope>
    <source>
        <strain evidence="3">CCUG 61485</strain>
    </source>
</reference>
<name>A0ABW3Y3M6_9FLAO</name>
<gene>
    <name evidence="2" type="ORF">ACFQ39_12525</name>
</gene>
<comment type="caution">
    <text evidence="2">The sequence shown here is derived from an EMBL/GenBank/DDBJ whole genome shotgun (WGS) entry which is preliminary data.</text>
</comment>
<evidence type="ECO:0000313" key="2">
    <source>
        <dbReference type="EMBL" id="MFD1316446.1"/>
    </source>
</evidence>
<accession>A0ABW3Y3M6</accession>
<dbReference type="Proteomes" id="UP001597201">
    <property type="component" value="Unassembled WGS sequence"/>
</dbReference>
<feature type="chain" id="PRO_5046322432" evidence="1">
    <location>
        <begin position="24"/>
        <end position="218"/>
    </location>
</feature>
<dbReference type="EMBL" id="JBHTMY010000003">
    <property type="protein sequence ID" value="MFD1316446.1"/>
    <property type="molecule type" value="Genomic_DNA"/>
</dbReference>
<proteinExistence type="predicted"/>
<evidence type="ECO:0000256" key="1">
    <source>
        <dbReference type="SAM" id="SignalP"/>
    </source>
</evidence>
<keyword evidence="3" id="KW-1185">Reference proteome</keyword>
<organism evidence="2 3">
    <name type="scientific">Namhaeicola litoreus</name>
    <dbReference type="NCBI Taxonomy" id="1052145"/>
    <lineage>
        <taxon>Bacteria</taxon>
        <taxon>Pseudomonadati</taxon>
        <taxon>Bacteroidota</taxon>
        <taxon>Flavobacteriia</taxon>
        <taxon>Flavobacteriales</taxon>
        <taxon>Flavobacteriaceae</taxon>
        <taxon>Namhaeicola</taxon>
    </lineage>
</organism>
<protein>
    <submittedName>
        <fullName evidence="2">Uncharacterized protein</fullName>
    </submittedName>
</protein>
<evidence type="ECO:0000313" key="3">
    <source>
        <dbReference type="Proteomes" id="UP001597201"/>
    </source>
</evidence>
<keyword evidence="1" id="KW-0732">Signal</keyword>